<dbReference type="InterPro" id="IPR029056">
    <property type="entry name" value="Ribokinase-like"/>
</dbReference>
<evidence type="ECO:0000259" key="6">
    <source>
        <dbReference type="Pfam" id="PF01467"/>
    </source>
</evidence>
<proteinExistence type="predicted"/>
<dbReference type="EMBL" id="WXEW01000005">
    <property type="protein sequence ID" value="NAS23590.1"/>
    <property type="molecule type" value="Genomic_DNA"/>
</dbReference>
<keyword evidence="1 7" id="KW-0808">Transferase</keyword>
<dbReference type="Pfam" id="PF01467">
    <property type="entry name" value="CTP_transf_like"/>
    <property type="match status" value="1"/>
</dbReference>
<evidence type="ECO:0000259" key="5">
    <source>
        <dbReference type="Pfam" id="PF00294"/>
    </source>
</evidence>
<dbReference type="AlphaFoldDB" id="A0A7C9N1D8"/>
<evidence type="ECO:0000313" key="8">
    <source>
        <dbReference type="Proteomes" id="UP000479526"/>
    </source>
</evidence>
<dbReference type="RefSeq" id="WP_161480858.1">
    <property type="nucleotide sequence ID" value="NZ_WXEW01000005.1"/>
</dbReference>
<dbReference type="InterPro" id="IPR011611">
    <property type="entry name" value="PfkB_dom"/>
</dbReference>
<dbReference type="InterPro" id="IPR004821">
    <property type="entry name" value="Cyt_trans-like"/>
</dbReference>
<comment type="caution">
    <text evidence="7">The sequence shown here is derived from an EMBL/GenBank/DDBJ whole genome shotgun (WGS) entry which is preliminary data.</text>
</comment>
<accession>A0A7C9N1D8</accession>
<dbReference type="Gene3D" id="3.40.1190.20">
    <property type="match status" value="1"/>
</dbReference>
<sequence>MTGPLVVIGDTLLDCDLDGRSDRVAPDSGAPVVEDVSERVRPGGAGLAALLAAADGAQVVLVTPLGDDPDGRLLHRLLARHLMVVPLPMRGTTVRKTRIRVGGATVARLDSGDGVAGDLTDRALPVLRRAGAILVSDYGRGAADLVAKLLPGLTDKPVVWDPHPRGPLPPECTMVTPNLAETVALTGACPPAEAARRLLAMLGGEAVAVTLGARGARFHSGDGGFHVPAPGRVTSGDTCGAGDRFATAAAAALLGGATCAEAAVAATAAATAFVSDGGVATIPASAPEGDADVLRRADRVRRAGGRVVATGGCFDLLHAGHVSLLRRARELGDLLVVCLNSDLSVRRLKGKGRPVSRQDDRTAVLNALEDVDGVVVFDEDTPAEVIRALRPHVWVKGSDYAGRALPESAVLADVGAELVLLDTVPERSTTRLITAAARRPDLWKEHRCWETS</sequence>
<dbReference type="PANTHER" id="PTHR43793">
    <property type="entry name" value="FAD SYNTHASE"/>
    <property type="match status" value="1"/>
</dbReference>
<dbReference type="InterPro" id="IPR050385">
    <property type="entry name" value="Archaeal_FAD_synthase"/>
</dbReference>
<dbReference type="Pfam" id="PF00294">
    <property type="entry name" value="PfkB"/>
    <property type="match status" value="1"/>
</dbReference>
<organism evidence="7 8">
    <name type="scientific">Herbidospora solisilvae</name>
    <dbReference type="NCBI Taxonomy" id="2696284"/>
    <lineage>
        <taxon>Bacteria</taxon>
        <taxon>Bacillati</taxon>
        <taxon>Actinomycetota</taxon>
        <taxon>Actinomycetes</taxon>
        <taxon>Streptosporangiales</taxon>
        <taxon>Streptosporangiaceae</taxon>
        <taxon>Herbidospora</taxon>
    </lineage>
</organism>
<keyword evidence="2 7" id="KW-0548">Nucleotidyltransferase</keyword>
<dbReference type="InterPro" id="IPR014729">
    <property type="entry name" value="Rossmann-like_a/b/a_fold"/>
</dbReference>
<keyword evidence="3" id="KW-0511">Multifunctional enzyme</keyword>
<name>A0A7C9N1D8_9ACTN</name>
<dbReference type="Gene3D" id="3.40.50.620">
    <property type="entry name" value="HUPs"/>
    <property type="match status" value="1"/>
</dbReference>
<dbReference type="SUPFAM" id="SSF53613">
    <property type="entry name" value="Ribokinase-like"/>
    <property type="match status" value="1"/>
</dbReference>
<evidence type="ECO:0000256" key="1">
    <source>
        <dbReference type="ARBA" id="ARBA00022679"/>
    </source>
</evidence>
<dbReference type="GO" id="GO:0016779">
    <property type="term" value="F:nucleotidyltransferase activity"/>
    <property type="evidence" value="ECO:0007669"/>
    <property type="project" value="UniProtKB-KW"/>
</dbReference>
<dbReference type="PANTHER" id="PTHR43793:SF2">
    <property type="entry name" value="BIFUNCTIONAL PROTEIN HLDE"/>
    <property type="match status" value="1"/>
</dbReference>
<protein>
    <submittedName>
        <fullName evidence="7">Adenylyltransferase/cytidyltransferase family protein</fullName>
    </submittedName>
</protein>
<keyword evidence="4" id="KW-0119">Carbohydrate metabolism</keyword>
<gene>
    <name evidence="7" type="ORF">GT755_18055</name>
</gene>
<evidence type="ECO:0000256" key="4">
    <source>
        <dbReference type="ARBA" id="ARBA00023277"/>
    </source>
</evidence>
<evidence type="ECO:0000256" key="3">
    <source>
        <dbReference type="ARBA" id="ARBA00023268"/>
    </source>
</evidence>
<feature type="domain" description="Cytidyltransferase-like" evidence="6">
    <location>
        <begin position="310"/>
        <end position="400"/>
    </location>
</feature>
<dbReference type="Proteomes" id="UP000479526">
    <property type="component" value="Unassembled WGS sequence"/>
</dbReference>
<keyword evidence="8" id="KW-1185">Reference proteome</keyword>
<evidence type="ECO:0000256" key="2">
    <source>
        <dbReference type="ARBA" id="ARBA00022695"/>
    </source>
</evidence>
<feature type="domain" description="Carbohydrate kinase PfkB" evidence="5">
    <location>
        <begin position="170"/>
        <end position="281"/>
    </location>
</feature>
<dbReference type="SUPFAM" id="SSF52374">
    <property type="entry name" value="Nucleotidylyl transferase"/>
    <property type="match status" value="1"/>
</dbReference>
<evidence type="ECO:0000313" key="7">
    <source>
        <dbReference type="EMBL" id="NAS23590.1"/>
    </source>
</evidence>
<dbReference type="NCBIfam" id="TIGR00125">
    <property type="entry name" value="cyt_tran_rel"/>
    <property type="match status" value="1"/>
</dbReference>
<reference evidence="7 8" key="1">
    <citation type="submission" date="2020-01" db="EMBL/GenBank/DDBJ databases">
        <title>Herbidospora sp. NEAU-GS84 nov., a novel actinomycete isolated from soil.</title>
        <authorList>
            <person name="Han L."/>
        </authorList>
    </citation>
    <scope>NUCLEOTIDE SEQUENCE [LARGE SCALE GENOMIC DNA]</scope>
    <source>
        <strain evidence="7 8">NEAU-GS84</strain>
    </source>
</reference>